<keyword evidence="11" id="KW-1185">Reference proteome</keyword>
<reference evidence="10 11" key="1">
    <citation type="journal article" date="2014" name="Int. J. Syst. Evol. Microbiol.">
        <title>Complete genome sequence of Corynebacterium casei LMG S-19264T (=DSM 44701T), isolated from a smear-ripened cheese.</title>
        <authorList>
            <consortium name="US DOE Joint Genome Institute (JGI-PGF)"/>
            <person name="Walter F."/>
            <person name="Albersmeier A."/>
            <person name="Kalinowski J."/>
            <person name="Ruckert C."/>
        </authorList>
    </citation>
    <scope>NUCLEOTIDE SEQUENCE [LARGE SCALE GENOMIC DNA]</scope>
    <source>
        <strain evidence="10 11">CGMCC 1.12976</strain>
    </source>
</reference>
<protein>
    <submittedName>
        <fullName evidence="10">Oxidoreductase</fullName>
    </submittedName>
</protein>
<evidence type="ECO:0000256" key="4">
    <source>
        <dbReference type="ARBA" id="ARBA00022797"/>
    </source>
</evidence>
<keyword evidence="7 8" id="KW-0408">Iron</keyword>
<dbReference type="InterPro" id="IPR000486">
    <property type="entry name" value="Xdiol_ring_cleave_dOase_1/2"/>
</dbReference>
<sequence length="293" mass="32690">MTGTGSISELGYVSLRARDLSAVARNATELLGLEEVENNGSKAVFAAQFGRREIVYTQGSEDGLDHVGLIASSSDQLAAIRDKVRFGGYTVISEHPFEDYIDEGFAFVGPEGFTWHVYTARHSYSMVKNGSFGPDRFGHVNIQAVDTIAMRDFLADVFGFKVSDRIGNDAAFFMRCNNDHHGIAVFKSTRPALHHHAWQTQSIVDLSKLGDRLARRGSRLAWGPVRHGAGDNIAVYYVEPTGAVIELYTDLERIFDPEREIRYWDEENLYWINQWDGQVPPGILDHGVPPVGR</sequence>
<dbReference type="SUPFAM" id="SSF54593">
    <property type="entry name" value="Glyoxalase/Bleomycin resistance protein/Dihydroxybiphenyl dioxygenase"/>
    <property type="match status" value="1"/>
</dbReference>
<evidence type="ECO:0000256" key="1">
    <source>
        <dbReference type="ARBA" id="ARBA00001954"/>
    </source>
</evidence>
<dbReference type="GO" id="GO:0051213">
    <property type="term" value="F:dioxygenase activity"/>
    <property type="evidence" value="ECO:0007669"/>
    <property type="project" value="UniProtKB-KW"/>
</dbReference>
<evidence type="ECO:0000256" key="5">
    <source>
        <dbReference type="ARBA" id="ARBA00022964"/>
    </source>
</evidence>
<dbReference type="PROSITE" id="PS00082">
    <property type="entry name" value="EXTRADIOL_DIOXYGENAS"/>
    <property type="match status" value="1"/>
</dbReference>
<feature type="domain" description="VOC" evidence="9">
    <location>
        <begin position="9"/>
        <end position="120"/>
    </location>
</feature>
<gene>
    <name evidence="10" type="ORF">GCM10011399_36170</name>
</gene>
<evidence type="ECO:0000313" key="10">
    <source>
        <dbReference type="EMBL" id="GGF40080.1"/>
    </source>
</evidence>
<evidence type="ECO:0000256" key="6">
    <source>
        <dbReference type="ARBA" id="ARBA00023002"/>
    </source>
</evidence>
<feature type="domain" description="VOC" evidence="9">
    <location>
        <begin position="136"/>
        <end position="250"/>
    </location>
</feature>
<comment type="similarity">
    <text evidence="2 8">Belongs to the extradiol ring-cleavage dioxygenase family.</text>
</comment>
<keyword evidence="6 8" id="KW-0560">Oxidoreductase</keyword>
<organism evidence="10 11">
    <name type="scientific">Subtercola lobariae</name>
    <dbReference type="NCBI Taxonomy" id="1588641"/>
    <lineage>
        <taxon>Bacteria</taxon>
        <taxon>Bacillati</taxon>
        <taxon>Actinomycetota</taxon>
        <taxon>Actinomycetes</taxon>
        <taxon>Micrococcales</taxon>
        <taxon>Microbacteriaceae</taxon>
        <taxon>Subtercola</taxon>
    </lineage>
</organism>
<keyword evidence="5 8" id="KW-0223">Dioxygenase</keyword>
<keyword evidence="4 8" id="KW-0058">Aromatic hydrocarbons catabolism</keyword>
<name>A0A917BF89_9MICO</name>
<proteinExistence type="inferred from homology"/>
<dbReference type="Pfam" id="PF00903">
    <property type="entry name" value="Glyoxalase"/>
    <property type="match status" value="1"/>
</dbReference>
<dbReference type="InterPro" id="IPR004360">
    <property type="entry name" value="Glyas_Fos-R_dOase_dom"/>
</dbReference>
<dbReference type="InterPro" id="IPR029068">
    <property type="entry name" value="Glyas_Bleomycin-R_OHBP_Dase"/>
</dbReference>
<keyword evidence="3" id="KW-0479">Metal-binding</keyword>
<dbReference type="Proteomes" id="UP000598775">
    <property type="component" value="Unassembled WGS sequence"/>
</dbReference>
<evidence type="ECO:0000256" key="7">
    <source>
        <dbReference type="ARBA" id="ARBA00023004"/>
    </source>
</evidence>
<evidence type="ECO:0000259" key="9">
    <source>
        <dbReference type="PROSITE" id="PS51819"/>
    </source>
</evidence>
<evidence type="ECO:0000256" key="2">
    <source>
        <dbReference type="ARBA" id="ARBA00008784"/>
    </source>
</evidence>
<comment type="caution">
    <text evidence="10">The sequence shown here is derived from an EMBL/GenBank/DDBJ whole genome shotgun (WGS) entry which is preliminary data.</text>
</comment>
<dbReference type="Gene3D" id="3.10.180.10">
    <property type="entry name" value="2,3-Dihydroxybiphenyl 1,2-Dioxygenase, domain 1"/>
    <property type="match status" value="2"/>
</dbReference>
<dbReference type="EMBL" id="BMGP01000007">
    <property type="protein sequence ID" value="GGF40080.1"/>
    <property type="molecule type" value="Genomic_DNA"/>
</dbReference>
<dbReference type="AlphaFoldDB" id="A0A917BF89"/>
<comment type="cofactor">
    <cofactor evidence="1 8">
        <name>Fe(2+)</name>
        <dbReference type="ChEBI" id="CHEBI:29033"/>
    </cofactor>
</comment>
<evidence type="ECO:0000256" key="3">
    <source>
        <dbReference type="ARBA" id="ARBA00022723"/>
    </source>
</evidence>
<dbReference type="RefSeq" id="WP_188680889.1">
    <property type="nucleotide sequence ID" value="NZ_BMGP01000007.1"/>
</dbReference>
<dbReference type="GO" id="GO:0008198">
    <property type="term" value="F:ferrous iron binding"/>
    <property type="evidence" value="ECO:0007669"/>
    <property type="project" value="InterPro"/>
</dbReference>
<evidence type="ECO:0000256" key="8">
    <source>
        <dbReference type="RuleBase" id="RU000683"/>
    </source>
</evidence>
<dbReference type="CDD" id="cd08343">
    <property type="entry name" value="ED_TypeI_classII_C"/>
    <property type="match status" value="1"/>
</dbReference>
<accession>A0A917BF89</accession>
<evidence type="ECO:0000313" key="11">
    <source>
        <dbReference type="Proteomes" id="UP000598775"/>
    </source>
</evidence>
<dbReference type="InterPro" id="IPR037523">
    <property type="entry name" value="VOC_core"/>
</dbReference>
<dbReference type="PROSITE" id="PS51819">
    <property type="entry name" value="VOC"/>
    <property type="match status" value="2"/>
</dbReference>